<dbReference type="AlphaFoldDB" id="A0A183QAK7"/>
<name>A0A183QAK7_9TREM</name>
<evidence type="ECO:0000256" key="2">
    <source>
        <dbReference type="SAM" id="SignalP"/>
    </source>
</evidence>
<sequence>MRTDFIYLLFAITLYSLLCLEVNSAQGQEEVTFNVSLNNRQAESNSRNTHINTKQSREKGNRNSHGHRSNQHSNRNDVVGFHSSNELFGLKYSNQRRSDIYTKGYQTFFGKRRRGSKSHVRTAFRRRSGYDYNGRNERSSTFESYGEADSFDRKKIRDVFDVNGYISEGRKRSKVGGYIKDERHGVMLGGHKSKTLENDRQSSESRRHSEKNTHHQLSTNHTSENITRFDSSR</sequence>
<dbReference type="Pfam" id="PF08034">
    <property type="entry name" value="TES"/>
    <property type="match status" value="1"/>
</dbReference>
<feature type="signal peptide" evidence="2">
    <location>
        <begin position="1"/>
        <end position="27"/>
    </location>
</feature>
<feature type="compositionally biased region" description="Polar residues" evidence="1">
    <location>
        <begin position="39"/>
        <end position="54"/>
    </location>
</feature>
<feature type="region of interest" description="Disordered" evidence="1">
    <location>
        <begin position="181"/>
        <end position="233"/>
    </location>
</feature>
<dbReference type="Proteomes" id="UP000050792">
    <property type="component" value="Unassembled WGS sequence"/>
</dbReference>
<feature type="compositionally biased region" description="Polar residues" evidence="1">
    <location>
        <begin position="215"/>
        <end position="233"/>
    </location>
</feature>
<dbReference type="WBParaSite" id="SRDH1_59970.1">
    <property type="protein sequence ID" value="SRDH1_59970.1"/>
    <property type="gene ID" value="SRDH1_59970"/>
</dbReference>
<proteinExistence type="predicted"/>
<dbReference type="InterPro" id="IPR012615">
    <property type="entry name" value="TES"/>
</dbReference>
<protein>
    <submittedName>
        <fullName evidence="4">Trematode Eggshell Synthesis domain containing protein</fullName>
    </submittedName>
</protein>
<accession>A0A183QAK7</accession>
<keyword evidence="2" id="KW-0732">Signal</keyword>
<feature type="compositionally biased region" description="Basic and acidic residues" evidence="1">
    <location>
        <begin position="194"/>
        <end position="213"/>
    </location>
</feature>
<reference evidence="3" key="1">
    <citation type="submission" date="2022-06" db="EMBL/GenBank/DDBJ databases">
        <authorList>
            <person name="Berger JAMES D."/>
            <person name="Berger JAMES D."/>
        </authorList>
    </citation>
    <scope>NUCLEOTIDE SEQUENCE [LARGE SCALE GENOMIC DNA]</scope>
</reference>
<evidence type="ECO:0000256" key="1">
    <source>
        <dbReference type="SAM" id="MobiDB-lite"/>
    </source>
</evidence>
<reference evidence="4" key="2">
    <citation type="submission" date="2023-11" db="UniProtKB">
        <authorList>
            <consortium name="WormBaseParasite"/>
        </authorList>
    </citation>
    <scope>IDENTIFICATION</scope>
</reference>
<feature type="chain" id="PRO_5043769525" evidence="2">
    <location>
        <begin position="28"/>
        <end position="233"/>
    </location>
</feature>
<evidence type="ECO:0000313" key="3">
    <source>
        <dbReference type="Proteomes" id="UP000050792"/>
    </source>
</evidence>
<keyword evidence="3" id="KW-1185">Reference proteome</keyword>
<evidence type="ECO:0000313" key="4">
    <source>
        <dbReference type="WBParaSite" id="SRDH1_59970.1"/>
    </source>
</evidence>
<organism evidence="3 4">
    <name type="scientific">Schistosoma rodhaini</name>
    <dbReference type="NCBI Taxonomy" id="6188"/>
    <lineage>
        <taxon>Eukaryota</taxon>
        <taxon>Metazoa</taxon>
        <taxon>Spiralia</taxon>
        <taxon>Lophotrochozoa</taxon>
        <taxon>Platyhelminthes</taxon>
        <taxon>Trematoda</taxon>
        <taxon>Digenea</taxon>
        <taxon>Strigeidida</taxon>
        <taxon>Schistosomatoidea</taxon>
        <taxon>Schistosomatidae</taxon>
        <taxon>Schistosoma</taxon>
    </lineage>
</organism>
<feature type="region of interest" description="Disordered" evidence="1">
    <location>
        <begin position="39"/>
        <end position="78"/>
    </location>
</feature>